<sequence>PQPMHHGQTLLTESRDFKLPFAIYQEAEEIRAKVDAKRKPPAYSHIRVNQYYSRPKLHGEVPICQCSPGQTCADDCMNRIIQYICNPRTCPCGDKCTNISLGKRPGIKTDVAYYGARGFGLKALEPVKRGGFIDEYRGEIIDLKEAAKRVTESYKYTGNFYFLDYDAQAGEVLDGGRKGNVTRFANHSCNPNCYIEKWLVCGTDEKLTAEFQIGLFALRDISAGEELTYDYGESIFPFSPASLPVSAHSDSARLFSLLSHPRVVRVPA</sequence>
<feature type="non-terminal residue" evidence="1">
    <location>
        <position position="1"/>
    </location>
</feature>
<proteinExistence type="predicted"/>
<reference evidence="1 2" key="1">
    <citation type="journal article" date="2018" name="Mol. Biol. Evol.">
        <title>Broad Genomic Sampling Reveals a Smut Pathogenic Ancestry of the Fungal Clade Ustilaginomycotina.</title>
        <authorList>
            <person name="Kijpornyongpan T."/>
            <person name="Mondo S.J."/>
            <person name="Barry K."/>
            <person name="Sandor L."/>
            <person name="Lee J."/>
            <person name="Lipzen A."/>
            <person name="Pangilinan J."/>
            <person name="LaButti K."/>
            <person name="Hainaut M."/>
            <person name="Henrissat B."/>
            <person name="Grigoriev I.V."/>
            <person name="Spatafora J.W."/>
            <person name="Aime M.C."/>
        </authorList>
    </citation>
    <scope>NUCLEOTIDE SEQUENCE [LARGE SCALE GENOMIC DNA]</scope>
    <source>
        <strain evidence="1 2">SA 807</strain>
    </source>
</reference>
<gene>
    <name evidence="1" type="ORF">IE53DRAFT_316378</name>
</gene>
<protein>
    <submittedName>
        <fullName evidence="1">SET domain-containing protein</fullName>
    </submittedName>
</protein>
<dbReference type="EMBL" id="KZ819965">
    <property type="protein sequence ID" value="PWN50139.1"/>
    <property type="molecule type" value="Genomic_DNA"/>
</dbReference>
<name>A0ACD0NWP3_9BASI</name>
<accession>A0ACD0NWP3</accession>
<evidence type="ECO:0000313" key="1">
    <source>
        <dbReference type="EMBL" id="PWN50139.1"/>
    </source>
</evidence>
<keyword evidence="2" id="KW-1185">Reference proteome</keyword>
<dbReference type="Proteomes" id="UP000245626">
    <property type="component" value="Unassembled WGS sequence"/>
</dbReference>
<evidence type="ECO:0000313" key="2">
    <source>
        <dbReference type="Proteomes" id="UP000245626"/>
    </source>
</evidence>
<organism evidence="1 2">
    <name type="scientific">Violaceomyces palustris</name>
    <dbReference type="NCBI Taxonomy" id="1673888"/>
    <lineage>
        <taxon>Eukaryota</taxon>
        <taxon>Fungi</taxon>
        <taxon>Dikarya</taxon>
        <taxon>Basidiomycota</taxon>
        <taxon>Ustilaginomycotina</taxon>
        <taxon>Ustilaginomycetes</taxon>
        <taxon>Violaceomycetales</taxon>
        <taxon>Violaceomycetaceae</taxon>
        <taxon>Violaceomyces</taxon>
    </lineage>
</organism>